<dbReference type="InterPro" id="IPR050368">
    <property type="entry name" value="ClC-type_chloride_channel"/>
</dbReference>
<dbReference type="InterPro" id="IPR000644">
    <property type="entry name" value="CBS_dom"/>
</dbReference>
<keyword evidence="6 11" id="KW-0472">Membrane</keyword>
<evidence type="ECO:0000256" key="11">
    <source>
        <dbReference type="SAM" id="Phobius"/>
    </source>
</evidence>
<dbReference type="PATRIC" id="fig|1489064.4.peg.3764"/>
<feature type="transmembrane region" description="Helical" evidence="11">
    <location>
        <begin position="120"/>
        <end position="138"/>
    </location>
</feature>
<feature type="domain" description="CBS" evidence="12">
    <location>
        <begin position="527"/>
        <end position="587"/>
    </location>
</feature>
<dbReference type="CDD" id="cd02205">
    <property type="entry name" value="CBS_pair_SF"/>
    <property type="match status" value="1"/>
</dbReference>
<proteinExistence type="predicted"/>
<keyword evidence="2" id="KW-0813">Transport</keyword>
<dbReference type="RefSeq" id="WP_047764579.1">
    <property type="nucleotide sequence ID" value="NZ_LAQL01000007.1"/>
</dbReference>
<protein>
    <submittedName>
        <fullName evidence="13">Chloride channel protein</fullName>
    </submittedName>
</protein>
<dbReference type="InterPro" id="IPR001807">
    <property type="entry name" value="ClC"/>
</dbReference>
<evidence type="ECO:0000256" key="6">
    <source>
        <dbReference type="ARBA" id="ARBA00023136"/>
    </source>
</evidence>
<dbReference type="PANTHER" id="PTHR43427:SF6">
    <property type="entry name" value="CHLORIDE CHANNEL PROTEIN CLC-E"/>
    <property type="match status" value="1"/>
</dbReference>
<feature type="domain" description="CBS" evidence="12">
    <location>
        <begin position="460"/>
        <end position="518"/>
    </location>
</feature>
<feature type="transmembrane region" description="Helical" evidence="11">
    <location>
        <begin position="243"/>
        <end position="266"/>
    </location>
</feature>
<feature type="transmembrane region" description="Helical" evidence="11">
    <location>
        <begin position="278"/>
        <end position="297"/>
    </location>
</feature>
<dbReference type="AlphaFoldDB" id="A0A0H2MEG9"/>
<dbReference type="PANTHER" id="PTHR43427">
    <property type="entry name" value="CHLORIDE CHANNEL PROTEIN CLC-E"/>
    <property type="match status" value="1"/>
</dbReference>
<sequence>MSEDKGARLSPLQQIRQFIQNEQVILSSLAVIIGAAAGLAAMAFRHFIDLVQMFFYGFQGEKVSVGISGLPWWQIVLVPVIGGGIVGLFIRYFLPDGKPQGVPHVIEATALKGGRMSLKIGVRAAIASAFSIGVGASVGREGPVVHLGASIGAWLSKRLHLGYSLFRTLLGCGVAAAIATSFNAPIAGVFFALEVVVGHYALSAFAPIVIASVVGTIISRIYYGDFPAFILPKAMSLSSFWEFPAFAILGIISALAAIAFMWSVIFAEDTFKKLNIPFWCKPMIGGLALGVMALVFPQVLGVGYEATDAALSELYPLWLLLALIVVKTIATAVSLGSGFSGGVFSPSIFLGAMVGGAYGIVATSIFPELSSGTGAYTVIGMGAVAGAVLGAPVSTILMIFELTNDYALTIAVMIATSLSSVITQQVHGRSFFMWQLERRGVEIRGGREASLMRSITISHMVHCEVSTVDTTADLQHVREEIRKTRLGQIFVIDEEERLKGSITFIELADGLDLQEEKGVALTALDIARTKAVQLEEDSNIEQALQAHGASGEVYIPVIDEEGILKGVLHEHDVALAYKKAMEQARAEERGDM</sequence>
<name>A0A0H2MEG9_9PROT</name>
<keyword evidence="7" id="KW-0869">Chloride channel</keyword>
<evidence type="ECO:0000256" key="10">
    <source>
        <dbReference type="PROSITE-ProRule" id="PRU00703"/>
    </source>
</evidence>
<dbReference type="GO" id="GO:0034707">
    <property type="term" value="C:chloride channel complex"/>
    <property type="evidence" value="ECO:0007669"/>
    <property type="project" value="UniProtKB-KW"/>
</dbReference>
<feature type="transmembrane region" description="Helical" evidence="11">
    <location>
        <begin position="348"/>
        <end position="366"/>
    </location>
</feature>
<feature type="transmembrane region" description="Helical" evidence="11">
    <location>
        <begin position="378"/>
        <end position="399"/>
    </location>
</feature>
<dbReference type="OrthoDB" id="9767361at2"/>
<dbReference type="InterPro" id="IPR046342">
    <property type="entry name" value="CBS_dom_sf"/>
</dbReference>
<reference evidence="13 14" key="1">
    <citation type="submission" date="2015-03" db="EMBL/GenBank/DDBJ databases">
        <title>Genome Sequence of Kiloniella spongiae MEBiC09566, isolated from a marine sponge.</title>
        <authorList>
            <person name="Shao Z."/>
            <person name="Wang L."/>
            <person name="Li X."/>
        </authorList>
    </citation>
    <scope>NUCLEOTIDE SEQUENCE [LARGE SCALE GENOMIC DNA]</scope>
    <source>
        <strain evidence="13 14">MEBiC09566</strain>
    </source>
</reference>
<evidence type="ECO:0000256" key="4">
    <source>
        <dbReference type="ARBA" id="ARBA00022989"/>
    </source>
</evidence>
<feature type="transmembrane region" description="Helical" evidence="11">
    <location>
        <begin position="406"/>
        <end position="423"/>
    </location>
</feature>
<feature type="transmembrane region" description="Helical" evidence="11">
    <location>
        <begin position="165"/>
        <end position="193"/>
    </location>
</feature>
<gene>
    <name evidence="13" type="ORF">WH96_12210</name>
</gene>
<keyword evidence="9" id="KW-0407">Ion channel</keyword>
<keyword evidence="14" id="KW-1185">Reference proteome</keyword>
<dbReference type="Proteomes" id="UP000035444">
    <property type="component" value="Unassembled WGS sequence"/>
</dbReference>
<feature type="transmembrane region" description="Helical" evidence="11">
    <location>
        <begin position="24"/>
        <end position="48"/>
    </location>
</feature>
<dbReference type="EMBL" id="LAQL01000007">
    <property type="protein sequence ID" value="KLN60601.1"/>
    <property type="molecule type" value="Genomic_DNA"/>
</dbReference>
<comment type="subcellular location">
    <subcellularLocation>
        <location evidence="1">Membrane</location>
        <topology evidence="1">Multi-pass membrane protein</topology>
    </subcellularLocation>
</comment>
<dbReference type="Gene3D" id="1.10.3080.10">
    <property type="entry name" value="Clc chloride channel"/>
    <property type="match status" value="1"/>
</dbReference>
<evidence type="ECO:0000313" key="13">
    <source>
        <dbReference type="EMBL" id="KLN60601.1"/>
    </source>
</evidence>
<evidence type="ECO:0000256" key="3">
    <source>
        <dbReference type="ARBA" id="ARBA00022692"/>
    </source>
</evidence>
<dbReference type="PROSITE" id="PS51371">
    <property type="entry name" value="CBS"/>
    <property type="match status" value="2"/>
</dbReference>
<evidence type="ECO:0000256" key="1">
    <source>
        <dbReference type="ARBA" id="ARBA00004141"/>
    </source>
</evidence>
<feature type="transmembrane region" description="Helical" evidence="11">
    <location>
        <begin position="72"/>
        <end position="94"/>
    </location>
</feature>
<dbReference type="Pfam" id="PF00571">
    <property type="entry name" value="CBS"/>
    <property type="match status" value="2"/>
</dbReference>
<evidence type="ECO:0000256" key="7">
    <source>
        <dbReference type="ARBA" id="ARBA00023173"/>
    </source>
</evidence>
<keyword evidence="8" id="KW-0868">Chloride</keyword>
<dbReference type="CDD" id="cd00400">
    <property type="entry name" value="Voltage_gated_ClC"/>
    <property type="match status" value="1"/>
</dbReference>
<evidence type="ECO:0000256" key="2">
    <source>
        <dbReference type="ARBA" id="ARBA00022448"/>
    </source>
</evidence>
<organism evidence="13 14">
    <name type="scientific">Kiloniella spongiae</name>
    <dbReference type="NCBI Taxonomy" id="1489064"/>
    <lineage>
        <taxon>Bacteria</taxon>
        <taxon>Pseudomonadati</taxon>
        <taxon>Pseudomonadota</taxon>
        <taxon>Alphaproteobacteria</taxon>
        <taxon>Rhodospirillales</taxon>
        <taxon>Kiloniellaceae</taxon>
        <taxon>Kiloniella</taxon>
    </lineage>
</organism>
<keyword evidence="3 11" id="KW-0812">Transmembrane</keyword>
<dbReference type="SUPFAM" id="SSF81340">
    <property type="entry name" value="Clc chloride channel"/>
    <property type="match status" value="1"/>
</dbReference>
<evidence type="ECO:0000259" key="12">
    <source>
        <dbReference type="PROSITE" id="PS51371"/>
    </source>
</evidence>
<evidence type="ECO:0000313" key="14">
    <source>
        <dbReference type="Proteomes" id="UP000035444"/>
    </source>
</evidence>
<feature type="transmembrane region" description="Helical" evidence="11">
    <location>
        <begin position="200"/>
        <end position="223"/>
    </location>
</feature>
<dbReference type="InterPro" id="IPR014743">
    <property type="entry name" value="Cl-channel_core"/>
</dbReference>
<keyword evidence="4 11" id="KW-1133">Transmembrane helix</keyword>
<keyword evidence="5" id="KW-0406">Ion transport</keyword>
<evidence type="ECO:0000256" key="5">
    <source>
        <dbReference type="ARBA" id="ARBA00023065"/>
    </source>
</evidence>
<feature type="transmembrane region" description="Helical" evidence="11">
    <location>
        <begin position="317"/>
        <end position="336"/>
    </location>
</feature>
<keyword evidence="10" id="KW-0129">CBS domain</keyword>
<dbReference type="Pfam" id="PF00654">
    <property type="entry name" value="Voltage_CLC"/>
    <property type="match status" value="1"/>
</dbReference>
<dbReference type="STRING" id="1489064.WH96_12210"/>
<evidence type="ECO:0000256" key="8">
    <source>
        <dbReference type="ARBA" id="ARBA00023214"/>
    </source>
</evidence>
<dbReference type="SUPFAM" id="SSF54631">
    <property type="entry name" value="CBS-domain pair"/>
    <property type="match status" value="1"/>
</dbReference>
<evidence type="ECO:0000256" key="9">
    <source>
        <dbReference type="ARBA" id="ARBA00023303"/>
    </source>
</evidence>
<comment type="caution">
    <text evidence="13">The sequence shown here is derived from an EMBL/GenBank/DDBJ whole genome shotgun (WGS) entry which is preliminary data.</text>
</comment>
<accession>A0A0H2MEG9</accession>
<dbReference type="Gene3D" id="3.10.580.10">
    <property type="entry name" value="CBS-domain"/>
    <property type="match status" value="1"/>
</dbReference>
<dbReference type="PRINTS" id="PR00762">
    <property type="entry name" value="CLCHANNEL"/>
</dbReference>
<dbReference type="GO" id="GO:0005254">
    <property type="term" value="F:chloride channel activity"/>
    <property type="evidence" value="ECO:0007669"/>
    <property type="project" value="UniProtKB-KW"/>
</dbReference>